<reference evidence="2" key="1">
    <citation type="journal article" date="2018" name="Curr. Microbiol.">
        <title>Cellulosimicrobium arenosum sp. nov., Isolated from Marine Sediment Sand.</title>
        <authorList>
            <person name="Oh M."/>
            <person name="Kim J.H."/>
            <person name="Yoon J.H."/>
            <person name="Schumann P."/>
            <person name="Kim W."/>
        </authorList>
    </citation>
    <scope>NUCLEOTIDE SEQUENCE</scope>
    <source>
        <strain evidence="2">KCTC 49039</strain>
    </source>
</reference>
<evidence type="ECO:0000313" key="3">
    <source>
        <dbReference type="Proteomes" id="UP000610846"/>
    </source>
</evidence>
<name>A0A927J165_9MICO</name>
<dbReference type="InterPro" id="IPR011991">
    <property type="entry name" value="ArsR-like_HTH"/>
</dbReference>
<protein>
    <submittedName>
        <fullName evidence="2">DNA binding domain-containing protein</fullName>
    </submittedName>
</protein>
<dbReference type="PANTHER" id="PTHR30595:SF6">
    <property type="entry name" value="SCHLAFEN ALBA-2 DOMAIN-CONTAINING PROTEIN"/>
    <property type="match status" value="1"/>
</dbReference>
<organism evidence="2 3">
    <name type="scientific">Cellulosimicrobium arenosum</name>
    <dbReference type="NCBI Taxonomy" id="2708133"/>
    <lineage>
        <taxon>Bacteria</taxon>
        <taxon>Bacillati</taxon>
        <taxon>Actinomycetota</taxon>
        <taxon>Actinomycetes</taxon>
        <taxon>Micrococcales</taxon>
        <taxon>Promicromonosporaceae</taxon>
        <taxon>Cellulosimicrobium</taxon>
    </lineage>
</organism>
<evidence type="ECO:0000313" key="2">
    <source>
        <dbReference type="EMBL" id="MBD8080009.1"/>
    </source>
</evidence>
<dbReference type="RefSeq" id="WP_191829587.1">
    <property type="nucleotide sequence ID" value="NZ_JACYHB010000011.1"/>
</dbReference>
<dbReference type="Proteomes" id="UP000610846">
    <property type="component" value="Unassembled WGS sequence"/>
</dbReference>
<keyword evidence="3" id="KW-1185">Reference proteome</keyword>
<dbReference type="Gene3D" id="3.30.565.60">
    <property type="match status" value="1"/>
</dbReference>
<dbReference type="Gene3D" id="3.30.950.30">
    <property type="entry name" value="Schlafen, AAA domain"/>
    <property type="match status" value="1"/>
</dbReference>
<comment type="caution">
    <text evidence="2">The sequence shown here is derived from an EMBL/GenBank/DDBJ whole genome shotgun (WGS) entry which is preliminary data.</text>
</comment>
<dbReference type="Pfam" id="PF13749">
    <property type="entry name" value="HATPase_c_4"/>
    <property type="match status" value="1"/>
</dbReference>
<dbReference type="SUPFAM" id="SSF46785">
    <property type="entry name" value="Winged helix' DNA-binding domain"/>
    <property type="match status" value="1"/>
</dbReference>
<dbReference type="InterPro" id="IPR036390">
    <property type="entry name" value="WH_DNA-bd_sf"/>
</dbReference>
<proteinExistence type="predicted"/>
<dbReference type="InterPro" id="IPR036388">
    <property type="entry name" value="WH-like_DNA-bd_sf"/>
</dbReference>
<feature type="domain" description="Schlafen AlbA-2" evidence="1">
    <location>
        <begin position="24"/>
        <end position="150"/>
    </location>
</feature>
<accession>A0A927J165</accession>
<sequence>METSQGPLDEVVARLRVTSTDLAQIEVKAAGGGLPKDIWPTVSAFSNAEGGLIILGLDEKHRFAVVDGFDATAIREAVSNGFRPRRSDEGAGPVTPRPIGSVDIAVVDDAPVVVVDVEALPAGQRPAFVTSQGKEAGTYERVGDGDRRMSTYGVFLLSTNVEQPRVDSEPVPGATLGDLEGALVERFVARLRRRRPRSVAGLASVEDILERHNVLASDGATPTLAGLLALGRYPQHFVPQAMVTFAVYPGTAKDVFVGEQRMLDRRVIEGPIPAMVEDVVRAVLQNIQVRRVVAGAGARDEPEIPELAIREAIANALTHRDYSPWALGDQVRVELFPDRLEIANPGGIWGGRRVVDLFSGTSRSRNAVLSALLADVPMLNSEEAVSENAGSGIPAMTGALGRSGLAAPRYVAHVTDLTVVLDRHGLLSPETGDWLASVGATDLDADLRRTLVLVHRGYAVDDQVLRAQLAMDSADAKQVLRRLVDDGWLQFPRRTDGAYRPGRRLDGVLRDQVALFPHADVRGHAPGSIDDRIVNALVNEGQLSVRAIAERLDTTVGALRPRLRVLVAEGVLIATAPPTSRNREYRLSSRR</sequence>
<dbReference type="CDD" id="cd00090">
    <property type="entry name" value="HTH_ARSR"/>
    <property type="match status" value="1"/>
</dbReference>
<evidence type="ECO:0000259" key="1">
    <source>
        <dbReference type="Pfam" id="PF04326"/>
    </source>
</evidence>
<dbReference type="InterPro" id="IPR007421">
    <property type="entry name" value="Schlafen_AlbA_2_dom"/>
</dbReference>
<dbReference type="InterPro" id="IPR038475">
    <property type="entry name" value="RecG_C_sf"/>
</dbReference>
<dbReference type="InterPro" id="IPR038461">
    <property type="entry name" value="Schlafen_AlbA_2_dom_sf"/>
</dbReference>
<gene>
    <name evidence="2" type="ORF">IF651_13195</name>
</gene>
<dbReference type="Pfam" id="PF04326">
    <property type="entry name" value="SLFN_AlbA_2"/>
    <property type="match status" value="1"/>
</dbReference>
<dbReference type="PANTHER" id="PTHR30595">
    <property type="entry name" value="GLPR-RELATED TRANSCRIPTIONAL REPRESSOR"/>
    <property type="match status" value="1"/>
</dbReference>
<dbReference type="EMBL" id="JACYHB010000011">
    <property type="protein sequence ID" value="MBD8080009.1"/>
    <property type="molecule type" value="Genomic_DNA"/>
</dbReference>
<dbReference type="AlphaFoldDB" id="A0A927J165"/>
<reference evidence="2" key="2">
    <citation type="submission" date="2020-09" db="EMBL/GenBank/DDBJ databases">
        <authorList>
            <person name="Yu Y."/>
        </authorList>
    </citation>
    <scope>NUCLEOTIDE SEQUENCE</scope>
    <source>
        <strain evidence="2">KCTC 49039</strain>
    </source>
</reference>
<dbReference type="Gene3D" id="1.10.10.10">
    <property type="entry name" value="Winged helix-like DNA-binding domain superfamily/Winged helix DNA-binding domain"/>
    <property type="match status" value="1"/>
</dbReference>